<comment type="catalytic activity">
    <reaction evidence="1">
        <text>Hydrolysis of terminal, non-reducing beta-D-glucosyl residues with release of beta-D-glucose.</text>
        <dbReference type="EC" id="3.2.1.21"/>
    </reaction>
</comment>
<evidence type="ECO:0000259" key="11">
    <source>
        <dbReference type="Pfam" id="PF01915"/>
    </source>
</evidence>
<feature type="signal peptide" evidence="9">
    <location>
        <begin position="1"/>
        <end position="18"/>
    </location>
</feature>
<dbReference type="InterPro" id="IPR019800">
    <property type="entry name" value="Glyco_hydro_3_AS"/>
</dbReference>
<dbReference type="SUPFAM" id="SSF51445">
    <property type="entry name" value="(Trans)glycosidases"/>
    <property type="match status" value="1"/>
</dbReference>
<evidence type="ECO:0000256" key="3">
    <source>
        <dbReference type="ARBA" id="ARBA00012744"/>
    </source>
</evidence>
<dbReference type="PANTHER" id="PTHR30620:SF16">
    <property type="entry name" value="LYSOSOMAL BETA GLUCOSIDASE"/>
    <property type="match status" value="1"/>
</dbReference>
<evidence type="ECO:0000259" key="10">
    <source>
        <dbReference type="Pfam" id="PF00933"/>
    </source>
</evidence>
<dbReference type="Gene3D" id="3.40.50.1700">
    <property type="entry name" value="Glycoside hydrolase family 3 C-terminal domain"/>
    <property type="match status" value="1"/>
</dbReference>
<dbReference type="AlphaFoldDB" id="A0A0M9UBR3"/>
<feature type="region of interest" description="Disordered" evidence="8">
    <location>
        <begin position="22"/>
        <end position="58"/>
    </location>
</feature>
<evidence type="ECO:0000313" key="14">
    <source>
        <dbReference type="Proteomes" id="UP000037784"/>
    </source>
</evidence>
<evidence type="ECO:0000313" key="12">
    <source>
        <dbReference type="EMBL" id="GAP62128.1"/>
    </source>
</evidence>
<evidence type="ECO:0000313" key="15">
    <source>
        <dbReference type="Proteomes" id="UP000050502"/>
    </source>
</evidence>
<dbReference type="PATRIC" id="fig|872965.6.peg.1745"/>
<dbReference type="GO" id="GO:0008422">
    <property type="term" value="F:beta-glucosidase activity"/>
    <property type="evidence" value="ECO:0007669"/>
    <property type="project" value="UniProtKB-EC"/>
</dbReference>
<dbReference type="GO" id="GO:0009251">
    <property type="term" value="P:glucan catabolic process"/>
    <property type="evidence" value="ECO:0007669"/>
    <property type="project" value="TreeGrafter"/>
</dbReference>
<dbReference type="PROSITE" id="PS51257">
    <property type="entry name" value="PROKAR_LIPOPROTEIN"/>
    <property type="match status" value="1"/>
</dbReference>
<comment type="similarity">
    <text evidence="2 7">Belongs to the glycosyl hydrolase 3 family.</text>
</comment>
<dbReference type="RefSeq" id="WP_054492048.1">
    <property type="nucleotide sequence ID" value="NZ_BBZA01000033.1"/>
</dbReference>
<dbReference type="OrthoDB" id="9805821at2"/>
<evidence type="ECO:0000256" key="2">
    <source>
        <dbReference type="ARBA" id="ARBA00005336"/>
    </source>
</evidence>
<feature type="domain" description="Glycoside hydrolase family 3 C-terminal" evidence="11">
    <location>
        <begin position="433"/>
        <end position="635"/>
    </location>
</feature>
<dbReference type="Gene3D" id="3.20.20.300">
    <property type="entry name" value="Glycoside hydrolase, family 3, N-terminal domain"/>
    <property type="match status" value="1"/>
</dbReference>
<dbReference type="SUPFAM" id="SSF52279">
    <property type="entry name" value="Beta-D-glucan exohydrolase, C-terminal domain"/>
    <property type="match status" value="1"/>
</dbReference>
<reference evidence="14" key="3">
    <citation type="submission" date="2015-08" db="EMBL/GenBank/DDBJ databases">
        <title>Draft Genome Sequence of a Heterotrophic Facultative Anaerobic Bacterium Ardenticatena maritima Strain 110S.</title>
        <authorList>
            <person name="Kawaichi S."/>
            <person name="Yoshida T."/>
            <person name="Sako Y."/>
            <person name="Nakamura R."/>
        </authorList>
    </citation>
    <scope>NUCLEOTIDE SEQUENCE [LARGE SCALE GENOMIC DNA]</scope>
    <source>
        <strain evidence="14">110S</strain>
    </source>
</reference>
<feature type="compositionally biased region" description="Polar residues" evidence="8">
    <location>
        <begin position="24"/>
        <end position="35"/>
    </location>
</feature>
<dbReference type="Proteomes" id="UP000050502">
    <property type="component" value="Unassembled WGS sequence"/>
</dbReference>
<evidence type="ECO:0000256" key="4">
    <source>
        <dbReference type="ARBA" id="ARBA00022729"/>
    </source>
</evidence>
<proteinExistence type="inferred from homology"/>
<dbReference type="PANTHER" id="PTHR30620">
    <property type="entry name" value="PERIPLASMIC BETA-GLUCOSIDASE-RELATED"/>
    <property type="match status" value="1"/>
</dbReference>
<dbReference type="FunFam" id="3.20.20.300:FF:000007">
    <property type="entry name" value="Lysosomal beta glucosidase"/>
    <property type="match status" value="1"/>
</dbReference>
<dbReference type="InterPro" id="IPR017853">
    <property type="entry name" value="GH"/>
</dbReference>
<keyword evidence="6 7" id="KW-0326">Glycosidase</keyword>
<feature type="chain" id="PRO_5007418524" description="beta-glucosidase" evidence="9">
    <location>
        <begin position="19"/>
        <end position="639"/>
    </location>
</feature>
<name>A0A0M9UBR3_9CHLR</name>
<protein>
    <recommendedName>
        <fullName evidence="3">beta-glucosidase</fullName>
        <ecNumber evidence="3">3.2.1.21</ecNumber>
    </recommendedName>
</protein>
<dbReference type="InterPro" id="IPR036962">
    <property type="entry name" value="Glyco_hydro_3_N_sf"/>
</dbReference>
<gene>
    <name evidence="12" type="primary">bglX</name>
    <name evidence="12" type="ORF">ARMA_0551</name>
    <name evidence="13" type="ORF">SE16_08530</name>
</gene>
<dbReference type="STRING" id="872965.SE16_08530"/>
<dbReference type="InterPro" id="IPR001764">
    <property type="entry name" value="Glyco_hydro_3_N"/>
</dbReference>
<evidence type="ECO:0000256" key="8">
    <source>
        <dbReference type="SAM" id="MobiDB-lite"/>
    </source>
</evidence>
<dbReference type="InParanoid" id="A0A0M9UBR3"/>
<dbReference type="EMBL" id="BBZA01000033">
    <property type="protein sequence ID" value="GAP62128.1"/>
    <property type="molecule type" value="Genomic_DNA"/>
</dbReference>
<dbReference type="EMBL" id="LGKN01000005">
    <property type="protein sequence ID" value="KPL87653.1"/>
    <property type="molecule type" value="Genomic_DNA"/>
</dbReference>
<keyword evidence="4 9" id="KW-0732">Signal</keyword>
<dbReference type="InterPro" id="IPR036881">
    <property type="entry name" value="Glyco_hydro_3_C_sf"/>
</dbReference>
<keyword evidence="5 7" id="KW-0378">Hydrolase</keyword>
<evidence type="ECO:0000313" key="13">
    <source>
        <dbReference type="EMBL" id="KPL87653.1"/>
    </source>
</evidence>
<dbReference type="PRINTS" id="PR00133">
    <property type="entry name" value="GLHYDRLASE3"/>
</dbReference>
<dbReference type="Proteomes" id="UP000037784">
    <property type="component" value="Unassembled WGS sequence"/>
</dbReference>
<reference evidence="12 14" key="1">
    <citation type="journal article" date="2015" name="Genome Announc.">
        <title>Draft Genome Sequence of a Heterotrophic Facultative Anaerobic Thermophilic Bacterium, Ardenticatena maritima Strain 110ST.</title>
        <authorList>
            <person name="Kawaichi S."/>
            <person name="Yoshida T."/>
            <person name="Sako Y."/>
            <person name="Nakamura R."/>
        </authorList>
    </citation>
    <scope>NUCLEOTIDE SEQUENCE [LARGE SCALE GENOMIC DNA]</scope>
    <source>
        <strain evidence="12 14">110S</strain>
    </source>
</reference>
<dbReference type="Pfam" id="PF00933">
    <property type="entry name" value="Glyco_hydro_3"/>
    <property type="match status" value="1"/>
</dbReference>
<accession>A0A0M9UBR3</accession>
<evidence type="ECO:0000256" key="9">
    <source>
        <dbReference type="SAM" id="SignalP"/>
    </source>
</evidence>
<reference evidence="13 15" key="2">
    <citation type="submission" date="2015-07" db="EMBL/GenBank/DDBJ databases">
        <title>Whole genome sequence of Ardenticatena maritima DSM 23922.</title>
        <authorList>
            <person name="Hemp J."/>
            <person name="Ward L.M."/>
            <person name="Pace L.A."/>
            <person name="Fischer W.W."/>
        </authorList>
    </citation>
    <scope>NUCLEOTIDE SEQUENCE [LARGE SCALE GENOMIC DNA]</scope>
    <source>
        <strain evidence="13 15">110S</strain>
    </source>
</reference>
<feature type="compositionally biased region" description="Pro residues" evidence="8">
    <location>
        <begin position="44"/>
        <end position="54"/>
    </location>
</feature>
<dbReference type="InterPro" id="IPR002772">
    <property type="entry name" value="Glyco_hydro_3_C"/>
</dbReference>
<evidence type="ECO:0000256" key="6">
    <source>
        <dbReference type="ARBA" id="ARBA00023295"/>
    </source>
</evidence>
<evidence type="ECO:0000256" key="5">
    <source>
        <dbReference type="ARBA" id="ARBA00022801"/>
    </source>
</evidence>
<comment type="caution">
    <text evidence="12">The sequence shown here is derived from an EMBL/GenBank/DDBJ whole genome shotgun (WGS) entry which is preliminary data.</text>
</comment>
<evidence type="ECO:0000256" key="7">
    <source>
        <dbReference type="RuleBase" id="RU361161"/>
    </source>
</evidence>
<keyword evidence="14" id="KW-1185">Reference proteome</keyword>
<sequence>MTLRRTLFILLVALGVGACGGQASPPQQSLATETLASPTASPTEMPPTPAPPLYTQPDADIDARVDDLLSRMTLAEKIGQMTLIEKNSISPDEVRELAIGGVLSGGGGYPKDENSPEAWARMVEAYQQAALETRLGIPILYGVDAVHGHNNVYGATIFPHNVGLGAANDAELVARIGRATAVEMAATGIYWNYAPGVMVPQDIRWGRTYEGYAERPEHVAALASAFVRGLQSPDIAPPNLVMSTPKHYLGDGGTAWGTGDSGYQIDQGDTQVDEATMRALHLPPYQAAIEAGAKVIMASYSSWNGEKLHASLYWLTDVLKGELGFDGFVVSDWGAIDQISPDYYEAVVTAINAGIDMNMVPYDARRFITTLTQAVEAGDVPEARIDDAVRRILRVKFHMGLFEHPMAHAELLSEVGSAAHHALAREAAAKSAVLLKNEGNVLPLSKDVGHLFVGGLAADNMGIQAGGWTIEWQGKTGDIIPGTTILEGIQAAVSPQTVVEYNKFGNFQGDPSADDAVCIAVVGESPYAEGRGDSADLRLPTKEIRTLNRMEEACARLVVVLVSGRPLIVTDHIDAWDAFVAAWLPGSEGAGVADVLFGERPFVGRLPYTWPRSVEQVPLGRSDEPPLFPYGFGLTTEGE</sequence>
<dbReference type="Pfam" id="PF01915">
    <property type="entry name" value="Glyco_hydro_3_C"/>
    <property type="match status" value="1"/>
</dbReference>
<evidence type="ECO:0000256" key="1">
    <source>
        <dbReference type="ARBA" id="ARBA00000448"/>
    </source>
</evidence>
<dbReference type="PROSITE" id="PS00775">
    <property type="entry name" value="GLYCOSYL_HYDROL_F3"/>
    <property type="match status" value="1"/>
</dbReference>
<dbReference type="EC" id="3.2.1.21" evidence="3"/>
<feature type="domain" description="Glycoside hydrolase family 3 N-terminal" evidence="10">
    <location>
        <begin position="73"/>
        <end position="395"/>
    </location>
</feature>
<organism evidence="12 14">
    <name type="scientific">Ardenticatena maritima</name>
    <dbReference type="NCBI Taxonomy" id="872965"/>
    <lineage>
        <taxon>Bacteria</taxon>
        <taxon>Bacillati</taxon>
        <taxon>Chloroflexota</taxon>
        <taxon>Ardenticatenia</taxon>
        <taxon>Ardenticatenales</taxon>
        <taxon>Ardenticatenaceae</taxon>
        <taxon>Ardenticatena</taxon>
    </lineage>
</organism>
<dbReference type="InterPro" id="IPR051915">
    <property type="entry name" value="Cellulose_Degrad_GH3"/>
</dbReference>